<keyword evidence="2" id="KW-0539">Nucleus</keyword>
<dbReference type="AlphaFoldDB" id="A0A2A2J4V8"/>
<evidence type="ECO:0000256" key="1">
    <source>
        <dbReference type="ARBA" id="ARBA00004123"/>
    </source>
</evidence>
<keyword evidence="6" id="KW-1185">Reference proteome</keyword>
<feature type="domain" description="RRM" evidence="4">
    <location>
        <begin position="35"/>
        <end position="123"/>
    </location>
</feature>
<dbReference type="Proteomes" id="UP000218231">
    <property type="component" value="Unassembled WGS sequence"/>
</dbReference>
<dbReference type="SUPFAM" id="SSF54928">
    <property type="entry name" value="RNA-binding domain, RBD"/>
    <property type="match status" value="1"/>
</dbReference>
<name>A0A2A2J4V8_9BILA</name>
<proteinExistence type="predicted"/>
<dbReference type="SMART" id="SM00360">
    <property type="entry name" value="RRM"/>
    <property type="match status" value="1"/>
</dbReference>
<dbReference type="GO" id="GO:0003723">
    <property type="term" value="F:RNA binding"/>
    <property type="evidence" value="ECO:0007669"/>
    <property type="project" value="UniProtKB-UniRule"/>
</dbReference>
<evidence type="ECO:0000256" key="2">
    <source>
        <dbReference type="ARBA" id="ARBA00023242"/>
    </source>
</evidence>
<comment type="subcellular location">
    <subcellularLocation>
        <location evidence="1">Nucleus</location>
    </subcellularLocation>
</comment>
<dbReference type="PANTHER" id="PTHR48033:SF9">
    <property type="entry name" value="TAR DNA-BINDING PROTEIN 43"/>
    <property type="match status" value="1"/>
</dbReference>
<evidence type="ECO:0000256" key="3">
    <source>
        <dbReference type="PROSITE-ProRule" id="PRU00176"/>
    </source>
</evidence>
<organism evidence="5 6">
    <name type="scientific">Diploscapter pachys</name>
    <dbReference type="NCBI Taxonomy" id="2018661"/>
    <lineage>
        <taxon>Eukaryota</taxon>
        <taxon>Metazoa</taxon>
        <taxon>Ecdysozoa</taxon>
        <taxon>Nematoda</taxon>
        <taxon>Chromadorea</taxon>
        <taxon>Rhabditida</taxon>
        <taxon>Rhabditina</taxon>
        <taxon>Rhabditomorpha</taxon>
        <taxon>Rhabditoidea</taxon>
        <taxon>Rhabditidae</taxon>
        <taxon>Diploscapter</taxon>
    </lineage>
</organism>
<protein>
    <recommendedName>
        <fullName evidence="4">RRM domain-containing protein</fullName>
    </recommendedName>
</protein>
<dbReference type="InterPro" id="IPR035979">
    <property type="entry name" value="RBD_domain_sf"/>
</dbReference>
<evidence type="ECO:0000313" key="5">
    <source>
        <dbReference type="EMBL" id="PAV56522.1"/>
    </source>
</evidence>
<comment type="caution">
    <text evidence="5">The sequence shown here is derived from an EMBL/GenBank/DDBJ whole genome shotgun (WGS) entry which is preliminary data.</text>
</comment>
<dbReference type="EMBL" id="LIAE01010699">
    <property type="protein sequence ID" value="PAV56522.1"/>
    <property type="molecule type" value="Genomic_DNA"/>
</dbReference>
<dbReference type="Pfam" id="PF00076">
    <property type="entry name" value="RRM_1"/>
    <property type="match status" value="1"/>
</dbReference>
<dbReference type="Gene3D" id="3.30.70.330">
    <property type="match status" value="1"/>
</dbReference>
<evidence type="ECO:0000259" key="4">
    <source>
        <dbReference type="PROSITE" id="PS50102"/>
    </source>
</evidence>
<dbReference type="OrthoDB" id="5850064at2759"/>
<dbReference type="InterPro" id="IPR000504">
    <property type="entry name" value="RRM_dom"/>
</dbReference>
<dbReference type="GO" id="GO:0010468">
    <property type="term" value="P:regulation of gene expression"/>
    <property type="evidence" value="ECO:0007669"/>
    <property type="project" value="TreeGrafter"/>
</dbReference>
<evidence type="ECO:0000313" key="6">
    <source>
        <dbReference type="Proteomes" id="UP000218231"/>
    </source>
</evidence>
<dbReference type="STRING" id="2018661.A0A2A2J4V8"/>
<dbReference type="GO" id="GO:0005654">
    <property type="term" value="C:nucleoplasm"/>
    <property type="evidence" value="ECO:0007669"/>
    <property type="project" value="TreeGrafter"/>
</dbReference>
<dbReference type="PANTHER" id="PTHR48033">
    <property type="entry name" value="RNA-BINDING (RRM/RBD/RNP MOTIFS) FAMILY PROTEIN"/>
    <property type="match status" value="1"/>
</dbReference>
<gene>
    <name evidence="5" type="ORF">WR25_00220</name>
</gene>
<accession>A0A2A2J4V8</accession>
<dbReference type="InterPro" id="IPR012677">
    <property type="entry name" value="Nucleotide-bd_a/b_plait_sf"/>
</dbReference>
<keyword evidence="3" id="KW-0694">RNA-binding</keyword>
<sequence>MRLSLLRWAANVSSQRSLRFADSIGNNSYGQMPGLTVYLTHVKWITGKNQLEHYFSRYGPIMSVNMFFDAETGLHRGFASVTFKNKESANKAIEQRPHVIDGDIVDLEPYVPEISVRKKDVTL</sequence>
<reference evidence="5 6" key="1">
    <citation type="journal article" date="2017" name="Curr. Biol.">
        <title>Genome architecture and evolution of a unichromosomal asexual nematode.</title>
        <authorList>
            <person name="Fradin H."/>
            <person name="Zegar C."/>
            <person name="Gutwein M."/>
            <person name="Lucas J."/>
            <person name="Kovtun M."/>
            <person name="Corcoran D."/>
            <person name="Baugh L.R."/>
            <person name="Kiontke K."/>
            <person name="Gunsalus K."/>
            <person name="Fitch D.H."/>
            <person name="Piano F."/>
        </authorList>
    </citation>
    <scope>NUCLEOTIDE SEQUENCE [LARGE SCALE GENOMIC DNA]</scope>
    <source>
        <strain evidence="5">PF1309</strain>
    </source>
</reference>
<dbReference type="PROSITE" id="PS50102">
    <property type="entry name" value="RRM"/>
    <property type="match status" value="1"/>
</dbReference>
<dbReference type="GO" id="GO:0000785">
    <property type="term" value="C:chromatin"/>
    <property type="evidence" value="ECO:0007669"/>
    <property type="project" value="TreeGrafter"/>
</dbReference>